<dbReference type="AlphaFoldDB" id="A0A0P0WM90"/>
<accession>A0A0P0WM90</accession>
<dbReference type="Proteomes" id="UP000059680">
    <property type="component" value="Chromosome 5"/>
</dbReference>
<gene>
    <name evidence="2" type="ordered locus">Os05g0408132</name>
    <name evidence="2" type="ORF">OSNPB_050408132</name>
</gene>
<reference evidence="2 3" key="3">
    <citation type="journal article" date="2013" name="Rice">
        <title>Improvement of the Oryza sativa Nipponbare reference genome using next generation sequence and optical map data.</title>
        <authorList>
            <person name="Kawahara Y."/>
            <person name="de la Bastide M."/>
            <person name="Hamilton J.P."/>
            <person name="Kanamori H."/>
            <person name="McCombie W.R."/>
            <person name="Ouyang S."/>
            <person name="Schwartz D.C."/>
            <person name="Tanaka T."/>
            <person name="Wu J."/>
            <person name="Zhou S."/>
            <person name="Childs K.L."/>
            <person name="Davidson R.M."/>
            <person name="Lin H."/>
            <person name="Quesada-Ocampo L."/>
            <person name="Vaillancourt B."/>
            <person name="Sakai H."/>
            <person name="Lee S.S."/>
            <person name="Kim J."/>
            <person name="Numa H."/>
            <person name="Itoh T."/>
            <person name="Buell C.R."/>
            <person name="Matsumoto T."/>
        </authorList>
    </citation>
    <scope>NUCLEOTIDE SEQUENCE [LARGE SCALE GENOMIC DNA]</scope>
    <source>
        <strain evidence="3">cv. Nipponbare</strain>
    </source>
</reference>
<organism evidence="2 3">
    <name type="scientific">Oryza sativa subsp. japonica</name>
    <name type="common">Rice</name>
    <dbReference type="NCBI Taxonomy" id="39947"/>
    <lineage>
        <taxon>Eukaryota</taxon>
        <taxon>Viridiplantae</taxon>
        <taxon>Streptophyta</taxon>
        <taxon>Embryophyta</taxon>
        <taxon>Tracheophyta</taxon>
        <taxon>Spermatophyta</taxon>
        <taxon>Magnoliopsida</taxon>
        <taxon>Liliopsida</taxon>
        <taxon>Poales</taxon>
        <taxon>Poaceae</taxon>
        <taxon>BOP clade</taxon>
        <taxon>Oryzoideae</taxon>
        <taxon>Oryzeae</taxon>
        <taxon>Oryzinae</taxon>
        <taxon>Oryza</taxon>
        <taxon>Oryza sativa</taxon>
    </lineage>
</organism>
<evidence type="ECO:0000256" key="1">
    <source>
        <dbReference type="SAM" id="MobiDB-lite"/>
    </source>
</evidence>
<keyword evidence="3" id="KW-1185">Reference proteome</keyword>
<dbReference type="EMBL" id="AP014961">
    <property type="protein sequence ID" value="BAS93973.1"/>
    <property type="molecule type" value="Genomic_DNA"/>
</dbReference>
<reference evidence="3" key="1">
    <citation type="journal article" date="2005" name="Nature">
        <title>The map-based sequence of the rice genome.</title>
        <authorList>
            <consortium name="International rice genome sequencing project (IRGSP)"/>
            <person name="Matsumoto T."/>
            <person name="Wu J."/>
            <person name="Kanamori H."/>
            <person name="Katayose Y."/>
            <person name="Fujisawa M."/>
            <person name="Namiki N."/>
            <person name="Mizuno H."/>
            <person name="Yamamoto K."/>
            <person name="Antonio B.A."/>
            <person name="Baba T."/>
            <person name="Sakata K."/>
            <person name="Nagamura Y."/>
            <person name="Aoki H."/>
            <person name="Arikawa K."/>
            <person name="Arita K."/>
            <person name="Bito T."/>
            <person name="Chiden Y."/>
            <person name="Fujitsuka N."/>
            <person name="Fukunaka R."/>
            <person name="Hamada M."/>
            <person name="Harada C."/>
            <person name="Hayashi A."/>
            <person name="Hijishita S."/>
            <person name="Honda M."/>
            <person name="Hosokawa S."/>
            <person name="Ichikawa Y."/>
            <person name="Idonuma A."/>
            <person name="Iijima M."/>
            <person name="Ikeda M."/>
            <person name="Ikeno M."/>
            <person name="Ito K."/>
            <person name="Ito S."/>
            <person name="Ito T."/>
            <person name="Ito Y."/>
            <person name="Ito Y."/>
            <person name="Iwabuchi A."/>
            <person name="Kamiya K."/>
            <person name="Karasawa W."/>
            <person name="Kurita K."/>
            <person name="Katagiri S."/>
            <person name="Kikuta A."/>
            <person name="Kobayashi H."/>
            <person name="Kobayashi N."/>
            <person name="Machita K."/>
            <person name="Maehara T."/>
            <person name="Masukawa M."/>
            <person name="Mizubayashi T."/>
            <person name="Mukai Y."/>
            <person name="Nagasaki H."/>
            <person name="Nagata Y."/>
            <person name="Naito S."/>
            <person name="Nakashima M."/>
            <person name="Nakama Y."/>
            <person name="Nakamichi Y."/>
            <person name="Nakamura M."/>
            <person name="Meguro A."/>
            <person name="Negishi M."/>
            <person name="Ohta I."/>
            <person name="Ohta T."/>
            <person name="Okamoto M."/>
            <person name="Ono N."/>
            <person name="Saji S."/>
            <person name="Sakaguchi M."/>
            <person name="Sakai K."/>
            <person name="Shibata M."/>
            <person name="Shimokawa T."/>
            <person name="Song J."/>
            <person name="Takazaki Y."/>
            <person name="Terasawa K."/>
            <person name="Tsugane M."/>
            <person name="Tsuji K."/>
            <person name="Ueda S."/>
            <person name="Waki K."/>
            <person name="Yamagata H."/>
            <person name="Yamamoto M."/>
            <person name="Yamamoto S."/>
            <person name="Yamane H."/>
            <person name="Yoshiki S."/>
            <person name="Yoshihara R."/>
            <person name="Yukawa K."/>
            <person name="Zhong H."/>
            <person name="Yano M."/>
            <person name="Yuan Q."/>
            <person name="Ouyang S."/>
            <person name="Liu J."/>
            <person name="Jones K.M."/>
            <person name="Gansberger K."/>
            <person name="Moffat K."/>
            <person name="Hill J."/>
            <person name="Bera J."/>
            <person name="Fadrosh D."/>
            <person name="Jin S."/>
            <person name="Johri S."/>
            <person name="Kim M."/>
            <person name="Overton L."/>
            <person name="Reardon M."/>
            <person name="Tsitrin T."/>
            <person name="Vuong H."/>
            <person name="Weaver B."/>
            <person name="Ciecko A."/>
            <person name="Tallon L."/>
            <person name="Jackson J."/>
            <person name="Pai G."/>
            <person name="Aken S.V."/>
            <person name="Utterback T."/>
            <person name="Reidmuller S."/>
            <person name="Feldblyum T."/>
            <person name="Hsiao J."/>
            <person name="Zismann V."/>
            <person name="Iobst S."/>
            <person name="de Vazeille A.R."/>
            <person name="Buell C.R."/>
            <person name="Ying K."/>
            <person name="Li Y."/>
            <person name="Lu T."/>
            <person name="Huang Y."/>
            <person name="Zhao Q."/>
            <person name="Feng Q."/>
            <person name="Zhang L."/>
            <person name="Zhu J."/>
            <person name="Weng Q."/>
            <person name="Mu J."/>
            <person name="Lu Y."/>
            <person name="Fan D."/>
            <person name="Liu Y."/>
            <person name="Guan J."/>
            <person name="Zhang Y."/>
            <person name="Yu S."/>
            <person name="Liu X."/>
            <person name="Zhang Y."/>
            <person name="Hong G."/>
            <person name="Han B."/>
            <person name="Choisne N."/>
            <person name="Demange N."/>
            <person name="Orjeda G."/>
            <person name="Samain S."/>
            <person name="Cattolico L."/>
            <person name="Pelletier E."/>
            <person name="Couloux A."/>
            <person name="Segurens B."/>
            <person name="Wincker P."/>
            <person name="D'Hont A."/>
            <person name="Scarpelli C."/>
            <person name="Weissenbach J."/>
            <person name="Salanoubat M."/>
            <person name="Quetier F."/>
            <person name="Yu Y."/>
            <person name="Kim H.R."/>
            <person name="Rambo T."/>
            <person name="Currie J."/>
            <person name="Collura K."/>
            <person name="Luo M."/>
            <person name="Yang T."/>
            <person name="Ammiraju J.S.S."/>
            <person name="Engler F."/>
            <person name="Soderlund C."/>
            <person name="Wing R.A."/>
            <person name="Palmer L.E."/>
            <person name="de la Bastide M."/>
            <person name="Spiegel L."/>
            <person name="Nascimento L."/>
            <person name="Zutavern T."/>
            <person name="O'Shaughnessy A."/>
            <person name="Dike S."/>
            <person name="Dedhia N."/>
            <person name="Preston R."/>
            <person name="Balija V."/>
            <person name="McCombie W.R."/>
            <person name="Chow T."/>
            <person name="Chen H."/>
            <person name="Chung M."/>
            <person name="Chen C."/>
            <person name="Shaw J."/>
            <person name="Wu H."/>
            <person name="Hsiao K."/>
            <person name="Chao Y."/>
            <person name="Chu M."/>
            <person name="Cheng C."/>
            <person name="Hour A."/>
            <person name="Lee P."/>
            <person name="Lin S."/>
            <person name="Lin Y."/>
            <person name="Liou J."/>
            <person name="Liu S."/>
            <person name="Hsing Y."/>
            <person name="Raghuvanshi S."/>
            <person name="Mohanty A."/>
            <person name="Bharti A.K."/>
            <person name="Gaur A."/>
            <person name="Gupta V."/>
            <person name="Kumar D."/>
            <person name="Ravi V."/>
            <person name="Vij S."/>
            <person name="Kapur A."/>
            <person name="Khurana P."/>
            <person name="Khurana P."/>
            <person name="Khurana J.P."/>
            <person name="Tyagi A.K."/>
            <person name="Gaikwad K."/>
            <person name="Singh A."/>
            <person name="Dalal V."/>
            <person name="Srivastava S."/>
            <person name="Dixit A."/>
            <person name="Pal A.K."/>
            <person name="Ghazi I.A."/>
            <person name="Yadav M."/>
            <person name="Pandit A."/>
            <person name="Bhargava A."/>
            <person name="Sureshbabu K."/>
            <person name="Batra K."/>
            <person name="Sharma T.R."/>
            <person name="Mohapatra T."/>
            <person name="Singh N.K."/>
            <person name="Messing J."/>
            <person name="Nelson A.B."/>
            <person name="Fuks G."/>
            <person name="Kavchok S."/>
            <person name="Keizer G."/>
            <person name="Linton E."/>
            <person name="Llaca V."/>
            <person name="Song R."/>
            <person name="Tanyolac B."/>
            <person name="Young S."/>
            <person name="Ho-Il K."/>
            <person name="Hahn J.H."/>
            <person name="Sangsakoo G."/>
            <person name="Vanavichit A."/>
            <person name="de Mattos Luiz.A.T."/>
            <person name="Zimmer P.D."/>
            <person name="Malone G."/>
            <person name="Dellagostin O."/>
            <person name="de Oliveira A.C."/>
            <person name="Bevan M."/>
            <person name="Bancroft I."/>
            <person name="Minx P."/>
            <person name="Cordum H."/>
            <person name="Wilson R."/>
            <person name="Cheng Z."/>
            <person name="Jin W."/>
            <person name="Jiang J."/>
            <person name="Leong S.A."/>
            <person name="Iwama H."/>
            <person name="Gojobori T."/>
            <person name="Itoh T."/>
            <person name="Niimura Y."/>
            <person name="Fujii Y."/>
            <person name="Habara T."/>
            <person name="Sakai H."/>
            <person name="Sato Y."/>
            <person name="Wilson G."/>
            <person name="Kumar K."/>
            <person name="McCouch S."/>
            <person name="Juretic N."/>
            <person name="Hoen D."/>
            <person name="Wright S."/>
            <person name="Bruskiewich R."/>
            <person name="Bureau T."/>
            <person name="Miyao A."/>
            <person name="Hirochika H."/>
            <person name="Nishikawa T."/>
            <person name="Kadowaki K."/>
            <person name="Sugiura M."/>
            <person name="Burr B."/>
            <person name="Sasaki T."/>
        </authorList>
    </citation>
    <scope>NUCLEOTIDE SEQUENCE [LARGE SCALE GENOMIC DNA]</scope>
    <source>
        <strain evidence="3">cv. Nipponbare</strain>
    </source>
</reference>
<sequence length="83" mass="8807">MRREHGGVCGGGKRSGTDNASVVCGAGHRRPACNGHVGRDVPHVPPPAFFWQEKDLCRWCGEWAMVTGATDNIDHAVALGLIG</sequence>
<name>A0A0P0WM90_ORYSJ</name>
<evidence type="ECO:0000313" key="2">
    <source>
        <dbReference type="EMBL" id="BAS93973.1"/>
    </source>
</evidence>
<dbReference type="InParanoid" id="A0A0P0WM90"/>
<protein>
    <submittedName>
        <fullName evidence="2">Os05g0408132 protein</fullName>
    </submittedName>
</protein>
<evidence type="ECO:0000313" key="3">
    <source>
        <dbReference type="Proteomes" id="UP000059680"/>
    </source>
</evidence>
<proteinExistence type="predicted"/>
<dbReference type="PaxDb" id="39947-A0A0P0WM90"/>
<reference evidence="2 3" key="2">
    <citation type="journal article" date="2013" name="Plant Cell Physiol.">
        <title>Rice Annotation Project Database (RAP-DB): an integrative and interactive database for rice genomics.</title>
        <authorList>
            <person name="Sakai H."/>
            <person name="Lee S.S."/>
            <person name="Tanaka T."/>
            <person name="Numa H."/>
            <person name="Kim J."/>
            <person name="Kawahara Y."/>
            <person name="Wakimoto H."/>
            <person name="Yang C.C."/>
            <person name="Iwamoto M."/>
            <person name="Abe T."/>
            <person name="Yamada Y."/>
            <person name="Muto A."/>
            <person name="Inokuchi H."/>
            <person name="Ikemura T."/>
            <person name="Matsumoto T."/>
            <person name="Sasaki T."/>
            <person name="Itoh T."/>
        </authorList>
    </citation>
    <scope>NUCLEOTIDE SEQUENCE [LARGE SCALE GENOMIC DNA]</scope>
    <source>
        <strain evidence="3">cv. Nipponbare</strain>
    </source>
</reference>
<feature type="region of interest" description="Disordered" evidence="1">
    <location>
        <begin position="1"/>
        <end position="22"/>
    </location>
</feature>